<dbReference type="InterPro" id="IPR058637">
    <property type="entry name" value="YknX-like_C"/>
</dbReference>
<dbReference type="RefSeq" id="WP_212608438.1">
    <property type="nucleotide sequence ID" value="NZ_CP073910.1"/>
</dbReference>
<dbReference type="EMBL" id="CP073910">
    <property type="protein sequence ID" value="QUT04659.1"/>
    <property type="molecule type" value="Genomic_DNA"/>
</dbReference>
<dbReference type="Pfam" id="PF25954">
    <property type="entry name" value="Beta-barrel_RND_2"/>
    <property type="match status" value="1"/>
</dbReference>
<dbReference type="PANTHER" id="PTHR30469">
    <property type="entry name" value="MULTIDRUG RESISTANCE PROTEIN MDTA"/>
    <property type="match status" value="1"/>
</dbReference>
<dbReference type="NCBIfam" id="TIGR01730">
    <property type="entry name" value="RND_mfp"/>
    <property type="match status" value="1"/>
</dbReference>
<dbReference type="InterPro" id="IPR006143">
    <property type="entry name" value="RND_pump_MFP"/>
</dbReference>
<evidence type="ECO:0000259" key="3">
    <source>
        <dbReference type="Pfam" id="PF25989"/>
    </source>
</evidence>
<organism evidence="4 5">
    <name type="scientific">Sphingobium phenoxybenzoativorans</name>
    <dbReference type="NCBI Taxonomy" id="1592790"/>
    <lineage>
        <taxon>Bacteria</taxon>
        <taxon>Pseudomonadati</taxon>
        <taxon>Pseudomonadota</taxon>
        <taxon>Alphaproteobacteria</taxon>
        <taxon>Sphingomonadales</taxon>
        <taxon>Sphingomonadaceae</taxon>
        <taxon>Sphingobium</taxon>
    </lineage>
</organism>
<dbReference type="GO" id="GO:1990281">
    <property type="term" value="C:efflux pump complex"/>
    <property type="evidence" value="ECO:0007669"/>
    <property type="project" value="TreeGrafter"/>
</dbReference>
<evidence type="ECO:0000259" key="2">
    <source>
        <dbReference type="Pfam" id="PF25954"/>
    </source>
</evidence>
<dbReference type="Gene3D" id="2.40.50.100">
    <property type="match status" value="1"/>
</dbReference>
<evidence type="ECO:0000256" key="1">
    <source>
        <dbReference type="ARBA" id="ARBA00009477"/>
    </source>
</evidence>
<feature type="domain" description="CusB-like beta-barrel" evidence="2">
    <location>
        <begin position="189"/>
        <end position="261"/>
    </location>
</feature>
<dbReference type="Pfam" id="PF25989">
    <property type="entry name" value="YknX_C"/>
    <property type="match status" value="1"/>
</dbReference>
<dbReference type="Proteomes" id="UP000681425">
    <property type="component" value="Chromosome"/>
</dbReference>
<dbReference type="Gene3D" id="2.40.30.170">
    <property type="match status" value="1"/>
</dbReference>
<evidence type="ECO:0000313" key="4">
    <source>
        <dbReference type="EMBL" id="QUT04659.1"/>
    </source>
</evidence>
<dbReference type="GO" id="GO:0015562">
    <property type="term" value="F:efflux transmembrane transporter activity"/>
    <property type="evidence" value="ECO:0007669"/>
    <property type="project" value="TreeGrafter"/>
</dbReference>
<feature type="domain" description="YknX-like C-terminal permuted SH3-like" evidence="3">
    <location>
        <begin position="268"/>
        <end position="332"/>
    </location>
</feature>
<name>A0A975Q0E4_9SPHN</name>
<reference evidence="4" key="1">
    <citation type="submission" date="2021-04" db="EMBL/GenBank/DDBJ databases">
        <title>Isolation of p-tert-butylphenol degrading bacteria Sphingobium phenoxybenzoativorans Tas13 from active sludge.</title>
        <authorList>
            <person name="Li Y."/>
        </authorList>
    </citation>
    <scope>NUCLEOTIDE SEQUENCE</scope>
    <source>
        <strain evidence="4">Tas13</strain>
    </source>
</reference>
<dbReference type="KEGG" id="spph:KFK14_16660"/>
<evidence type="ECO:0000313" key="5">
    <source>
        <dbReference type="Proteomes" id="UP000681425"/>
    </source>
</evidence>
<keyword evidence="5" id="KW-1185">Reference proteome</keyword>
<dbReference type="AlphaFoldDB" id="A0A975Q0E4"/>
<dbReference type="PANTHER" id="PTHR30469:SF16">
    <property type="entry name" value="HAE1 FAMILY EFFLUX PUMP MFP COMPONENT"/>
    <property type="match status" value="1"/>
</dbReference>
<dbReference type="Gene3D" id="2.40.420.20">
    <property type="match status" value="1"/>
</dbReference>
<comment type="similarity">
    <text evidence="1">Belongs to the membrane fusion protein (MFP) (TC 8.A.1) family.</text>
</comment>
<dbReference type="InterPro" id="IPR058792">
    <property type="entry name" value="Beta-barrel_RND_2"/>
</dbReference>
<dbReference type="FunFam" id="2.40.30.170:FF:000010">
    <property type="entry name" value="Efflux RND transporter periplasmic adaptor subunit"/>
    <property type="match status" value="1"/>
</dbReference>
<accession>A0A975Q0E4</accession>
<protein>
    <submittedName>
        <fullName evidence="4">Efflux RND transporter periplasmic adaptor subunit</fullName>
    </submittedName>
</protein>
<dbReference type="Gene3D" id="1.10.287.470">
    <property type="entry name" value="Helix hairpin bin"/>
    <property type="match status" value="1"/>
</dbReference>
<dbReference type="PROSITE" id="PS51257">
    <property type="entry name" value="PROKAR_LIPOPROTEIN"/>
    <property type="match status" value="1"/>
</dbReference>
<dbReference type="SUPFAM" id="SSF111369">
    <property type="entry name" value="HlyD-like secretion proteins"/>
    <property type="match status" value="1"/>
</dbReference>
<proteinExistence type="inferred from homology"/>
<sequence>MRYLGVTCVAALFLAACGNGGDKRERPAPLVEAKPVGQATFSDAVDAVGTALANEQVILSAPVTERITAIHFTDGGFVPRGAIIATLAQAQERAELAAAQARVQESGLQLTRVKALKDRGFATNASVENQIAVADEARATAQQANATIGDRIIRAPFAGYASLRTVSAGAVVTAGTPIATISDISRIKLDFTVPETQLTSIREGQSIVAMASAFGDKPFRGTIATIDPVIDPTSRAVRVRAILPNPDKALKPGMLMTVRILSRERTAMAVPELSLVGDGEDRYVFVVNDDRKAKRVKVVTGTHQNGVVEIISGISPGQRIVTEGVVKLSDGLPFRLAEDTPPAAKGAAPAASGH</sequence>
<gene>
    <name evidence="4" type="ORF">KFK14_16660</name>
</gene>